<evidence type="ECO:0000313" key="2">
    <source>
        <dbReference type="EMBL" id="AGI67055.1"/>
    </source>
</evidence>
<dbReference type="STRING" id="391626.OAN307_c13740"/>
<feature type="coiled-coil region" evidence="1">
    <location>
        <begin position="161"/>
        <end position="188"/>
    </location>
</feature>
<name>M9RB75_9RHOB</name>
<protein>
    <submittedName>
        <fullName evidence="2">Uncharacterized protein</fullName>
    </submittedName>
</protein>
<dbReference type="EMBL" id="CP003740">
    <property type="protein sequence ID" value="AGI67055.1"/>
    <property type="molecule type" value="Genomic_DNA"/>
</dbReference>
<reference evidence="2 3" key="1">
    <citation type="journal article" date="2013" name="PLoS ONE">
        <title>Poles Apart: Arctic and Antarctic Octadecabacter strains Share High Genome Plasticity and a New Type of Xanthorhodopsin.</title>
        <authorList>
            <person name="Vollmers J."/>
            <person name="Voget S."/>
            <person name="Dietrich S."/>
            <person name="Gollnow K."/>
            <person name="Smits M."/>
            <person name="Meyer K."/>
            <person name="Brinkhoff T."/>
            <person name="Simon M."/>
            <person name="Daniel R."/>
        </authorList>
    </citation>
    <scope>NUCLEOTIDE SEQUENCE [LARGE SCALE GENOMIC DNA]</scope>
    <source>
        <strain evidence="2 3">307</strain>
    </source>
</reference>
<evidence type="ECO:0000313" key="3">
    <source>
        <dbReference type="Proteomes" id="UP000005307"/>
    </source>
</evidence>
<keyword evidence="3" id="KW-1185">Reference proteome</keyword>
<keyword evidence="1" id="KW-0175">Coiled coil</keyword>
<sequence length="245" mass="28138">MDQLEYRDFVTSIFARRGTEATTFRAALNILAKVFNYDESVQSLLFLVMQHCELPHKLSALEGLVNSRDYTRISSRVKEELFSPALLDFRLYLAQKAYEEPKRALMYNFLNNSAIVLSESLRSPFSLLDFGNPIDDDELVKLIAYLLTIHTASTPNVKTRLDTFEGNLKDLRRRLREDSRQFKSALKASAVKRHRFDQGLPSWVNDLSENGRILIQQLALAQTYSGIQFQYAGPLASSRMTWTPF</sequence>
<dbReference type="AlphaFoldDB" id="M9RB75"/>
<proteinExistence type="predicted"/>
<dbReference type="KEGG" id="oat:OAN307_c13740"/>
<dbReference type="HOGENOM" id="CLU_1132704_0_0_5"/>
<dbReference type="RefSeq" id="WP_015499092.1">
    <property type="nucleotide sequence ID" value="NC_020911.1"/>
</dbReference>
<organism evidence="2 3">
    <name type="scientific">Octadecabacter antarcticus 307</name>
    <dbReference type="NCBI Taxonomy" id="391626"/>
    <lineage>
        <taxon>Bacteria</taxon>
        <taxon>Pseudomonadati</taxon>
        <taxon>Pseudomonadota</taxon>
        <taxon>Alphaproteobacteria</taxon>
        <taxon>Rhodobacterales</taxon>
        <taxon>Roseobacteraceae</taxon>
        <taxon>Octadecabacter</taxon>
    </lineage>
</organism>
<gene>
    <name evidence="2" type="ORF">OAN307_c13740</name>
</gene>
<dbReference type="Proteomes" id="UP000005307">
    <property type="component" value="Chromosome"/>
</dbReference>
<evidence type="ECO:0000256" key="1">
    <source>
        <dbReference type="SAM" id="Coils"/>
    </source>
</evidence>
<accession>M9RB75</accession>